<comment type="caution">
    <text evidence="3">The sequence shown here is derived from an EMBL/GenBank/DDBJ whole genome shotgun (WGS) entry which is preliminary data.</text>
</comment>
<gene>
    <name evidence="3" type="ORF">D3105_05065</name>
</gene>
<proteinExistence type="inferred from homology"/>
<dbReference type="Gene3D" id="3.40.50.620">
    <property type="entry name" value="HUPs"/>
    <property type="match status" value="2"/>
</dbReference>
<name>A0A423V514_STRGL</name>
<dbReference type="EMBL" id="QWFA01000017">
    <property type="protein sequence ID" value="ROV69617.1"/>
    <property type="molecule type" value="Genomic_DNA"/>
</dbReference>
<dbReference type="Proteomes" id="UP000285596">
    <property type="component" value="Unassembled WGS sequence"/>
</dbReference>
<dbReference type="RefSeq" id="WP_030580671.1">
    <property type="nucleotide sequence ID" value="NZ_JBIBSK010000016.1"/>
</dbReference>
<dbReference type="Pfam" id="PF00582">
    <property type="entry name" value="Usp"/>
    <property type="match status" value="2"/>
</dbReference>
<dbReference type="InterPro" id="IPR006016">
    <property type="entry name" value="UspA"/>
</dbReference>
<sequence length="291" mass="31010">MSGIITVGLDGTDHAAAAADWAAQEAERRRSALRLVHAWVWRPTDVAYVGDRAAEERWIRNMLDEARSRVAREHPALDITTELIVDDPVPTLLAEAARADMLVLGSRGYGTLTGYLIGSISMKVLRHAAGPVVMVGKPHSGTPQQAPGVVVGVEPGQIGDAVLEFAFSAAAERGGTLRAVHAWSIPTALAWSPGSLYLVEAANGLEQINREVLAETLKPWRDKYPQVEVVEQFEIGSASEVLLSNSADAGLVVVGRRSHEAGLRRLGPVTHAVLHHATAPVAVVPHDCPPG</sequence>
<comment type="similarity">
    <text evidence="1">Belongs to the universal stress protein A family.</text>
</comment>
<protein>
    <submittedName>
        <fullName evidence="3">Universal stress protein</fullName>
    </submittedName>
</protein>
<accession>A0A423V514</accession>
<dbReference type="PANTHER" id="PTHR46553">
    <property type="entry name" value="ADENINE NUCLEOTIDE ALPHA HYDROLASES-LIKE SUPERFAMILY PROTEIN"/>
    <property type="match status" value="1"/>
</dbReference>
<evidence type="ECO:0000259" key="2">
    <source>
        <dbReference type="Pfam" id="PF00582"/>
    </source>
</evidence>
<dbReference type="SUPFAM" id="SSF52402">
    <property type="entry name" value="Adenine nucleotide alpha hydrolases-like"/>
    <property type="match status" value="2"/>
</dbReference>
<feature type="domain" description="UspA" evidence="2">
    <location>
        <begin position="3"/>
        <end position="135"/>
    </location>
</feature>
<dbReference type="PRINTS" id="PR01438">
    <property type="entry name" value="UNVRSLSTRESS"/>
</dbReference>
<feature type="domain" description="UspA" evidence="2">
    <location>
        <begin position="149"/>
        <end position="285"/>
    </location>
</feature>
<evidence type="ECO:0000313" key="3">
    <source>
        <dbReference type="EMBL" id="ROV69617.1"/>
    </source>
</evidence>
<dbReference type="InterPro" id="IPR014729">
    <property type="entry name" value="Rossmann-like_a/b/a_fold"/>
</dbReference>
<dbReference type="InterPro" id="IPR006015">
    <property type="entry name" value="Universal_stress_UspA"/>
</dbReference>
<reference evidence="3 4" key="1">
    <citation type="submission" date="2018-08" db="EMBL/GenBank/DDBJ databases">
        <title>Streptomyces globisporus 1912-4Crt, whole genome shotgun sequence.</title>
        <authorList>
            <person name="Matselyukh B."/>
        </authorList>
    </citation>
    <scope>NUCLEOTIDE SEQUENCE [LARGE SCALE GENOMIC DNA]</scope>
    <source>
        <strain evidence="3 4">1912-4Crt</strain>
    </source>
</reference>
<evidence type="ECO:0000256" key="1">
    <source>
        <dbReference type="ARBA" id="ARBA00008791"/>
    </source>
</evidence>
<evidence type="ECO:0000313" key="4">
    <source>
        <dbReference type="Proteomes" id="UP000285596"/>
    </source>
</evidence>
<dbReference type="PANTHER" id="PTHR46553:SF3">
    <property type="entry name" value="ADENINE NUCLEOTIDE ALPHA HYDROLASES-LIKE SUPERFAMILY PROTEIN"/>
    <property type="match status" value="1"/>
</dbReference>
<dbReference type="AlphaFoldDB" id="A0A423V514"/>
<organism evidence="3 4">
    <name type="scientific">Streptomyces globisporus</name>
    <dbReference type="NCBI Taxonomy" id="1908"/>
    <lineage>
        <taxon>Bacteria</taxon>
        <taxon>Bacillati</taxon>
        <taxon>Actinomycetota</taxon>
        <taxon>Actinomycetes</taxon>
        <taxon>Kitasatosporales</taxon>
        <taxon>Streptomycetaceae</taxon>
        <taxon>Streptomyces</taxon>
    </lineage>
</organism>